<dbReference type="Proteomes" id="UP000565262">
    <property type="component" value="Unassembled WGS sequence"/>
</dbReference>
<evidence type="ECO:0000256" key="2">
    <source>
        <dbReference type="ARBA" id="ARBA00022448"/>
    </source>
</evidence>
<evidence type="ECO:0000313" key="10">
    <source>
        <dbReference type="EMBL" id="MBB1486969.1"/>
    </source>
</evidence>
<comment type="similarity">
    <text evidence="1">Belongs to the 2Fe2S plant-type ferredoxin family.</text>
</comment>
<keyword evidence="11" id="KW-1185">Reference proteome</keyword>
<reference evidence="10 11" key="1">
    <citation type="submission" date="2020-08" db="EMBL/GenBank/DDBJ databases">
        <title>Oceanospirillum sp. nov. isolated from marine sediment.</title>
        <authorList>
            <person name="Ji X."/>
        </authorList>
    </citation>
    <scope>NUCLEOTIDE SEQUENCE [LARGE SCALE GENOMIC DNA]</scope>
    <source>
        <strain evidence="10 11">D5</strain>
    </source>
</reference>
<keyword evidence="3" id="KW-0001">2Fe-2S</keyword>
<evidence type="ECO:0000256" key="7">
    <source>
        <dbReference type="ARBA" id="ARBA00023014"/>
    </source>
</evidence>
<dbReference type="Gene3D" id="3.10.20.30">
    <property type="match status" value="1"/>
</dbReference>
<keyword evidence="6" id="KW-0408">Iron</keyword>
<evidence type="ECO:0000256" key="4">
    <source>
        <dbReference type="ARBA" id="ARBA00022723"/>
    </source>
</evidence>
<evidence type="ECO:0000256" key="3">
    <source>
        <dbReference type="ARBA" id="ARBA00022714"/>
    </source>
</evidence>
<dbReference type="PROSITE" id="PS00197">
    <property type="entry name" value="2FE2S_FER_1"/>
    <property type="match status" value="1"/>
</dbReference>
<evidence type="ECO:0000256" key="1">
    <source>
        <dbReference type="ARBA" id="ARBA00007874"/>
    </source>
</evidence>
<comment type="caution">
    <text evidence="10">The sequence shown here is derived from an EMBL/GenBank/DDBJ whole genome shotgun (WGS) entry which is preliminary data.</text>
</comment>
<dbReference type="CDD" id="cd00207">
    <property type="entry name" value="fer2"/>
    <property type="match status" value="1"/>
</dbReference>
<dbReference type="InterPro" id="IPR001041">
    <property type="entry name" value="2Fe-2S_ferredoxin-type"/>
</dbReference>
<dbReference type="RefSeq" id="WP_182808749.1">
    <property type="nucleotide sequence ID" value="NZ_JACJFM010000010.1"/>
</dbReference>
<feature type="domain" description="2Fe-2S ferredoxin-type" evidence="9">
    <location>
        <begin position="5"/>
        <end position="96"/>
    </location>
</feature>
<keyword evidence="5" id="KW-0249">Electron transport</keyword>
<protein>
    <submittedName>
        <fullName evidence="10">2Fe-2S iron-sulfur cluster binding domain-containing protein</fullName>
    </submittedName>
</protein>
<comment type="cofactor">
    <cofactor evidence="8">
        <name>[2Fe-2S] cluster</name>
        <dbReference type="ChEBI" id="CHEBI:190135"/>
    </cofactor>
</comment>
<dbReference type="GO" id="GO:0046872">
    <property type="term" value="F:metal ion binding"/>
    <property type="evidence" value="ECO:0007669"/>
    <property type="project" value="UniProtKB-KW"/>
</dbReference>
<dbReference type="PANTHER" id="PTHR43112:SF3">
    <property type="entry name" value="FERREDOXIN-2, CHLOROPLASTIC"/>
    <property type="match status" value="1"/>
</dbReference>
<dbReference type="InterPro" id="IPR036010">
    <property type="entry name" value="2Fe-2S_ferredoxin-like_sf"/>
</dbReference>
<dbReference type="InterPro" id="IPR006058">
    <property type="entry name" value="2Fe2S_fd_BS"/>
</dbReference>
<organism evidence="10 11">
    <name type="scientific">Oceanospirillum sediminis</name>
    <dbReference type="NCBI Taxonomy" id="2760088"/>
    <lineage>
        <taxon>Bacteria</taxon>
        <taxon>Pseudomonadati</taxon>
        <taxon>Pseudomonadota</taxon>
        <taxon>Gammaproteobacteria</taxon>
        <taxon>Oceanospirillales</taxon>
        <taxon>Oceanospirillaceae</taxon>
        <taxon>Oceanospirillum</taxon>
    </lineage>
</organism>
<gene>
    <name evidence="10" type="ORF">H4O21_10130</name>
</gene>
<evidence type="ECO:0000256" key="6">
    <source>
        <dbReference type="ARBA" id="ARBA00023004"/>
    </source>
</evidence>
<proteinExistence type="inferred from homology"/>
<evidence type="ECO:0000256" key="8">
    <source>
        <dbReference type="ARBA" id="ARBA00034078"/>
    </source>
</evidence>
<sequence>MTERYKIELTQQGESFCCNNDESVLHGMARLGIKGIPLGCRGGGCGICKVHVLEGDYRSKVMSRSHISAEEEQDGRVLACRIYPRSDLNIEIIGKMSQVMTRARDSV</sequence>
<dbReference type="EMBL" id="JACJFM010000010">
    <property type="protein sequence ID" value="MBB1486969.1"/>
    <property type="molecule type" value="Genomic_DNA"/>
</dbReference>
<keyword evidence="7" id="KW-0411">Iron-sulfur</keyword>
<accession>A0A839IR45</accession>
<dbReference type="SUPFAM" id="SSF54292">
    <property type="entry name" value="2Fe-2S ferredoxin-like"/>
    <property type="match status" value="1"/>
</dbReference>
<dbReference type="Pfam" id="PF00111">
    <property type="entry name" value="Fer2"/>
    <property type="match status" value="1"/>
</dbReference>
<dbReference type="GO" id="GO:0051537">
    <property type="term" value="F:2 iron, 2 sulfur cluster binding"/>
    <property type="evidence" value="ECO:0007669"/>
    <property type="project" value="UniProtKB-KW"/>
</dbReference>
<keyword evidence="4" id="KW-0479">Metal-binding</keyword>
<dbReference type="AlphaFoldDB" id="A0A839IR45"/>
<dbReference type="PANTHER" id="PTHR43112">
    <property type="entry name" value="FERREDOXIN"/>
    <property type="match status" value="1"/>
</dbReference>
<dbReference type="PROSITE" id="PS51085">
    <property type="entry name" value="2FE2S_FER_2"/>
    <property type="match status" value="1"/>
</dbReference>
<keyword evidence="2" id="KW-0813">Transport</keyword>
<name>A0A839IR45_9GAMM</name>
<evidence type="ECO:0000313" key="11">
    <source>
        <dbReference type="Proteomes" id="UP000565262"/>
    </source>
</evidence>
<dbReference type="InterPro" id="IPR012675">
    <property type="entry name" value="Beta-grasp_dom_sf"/>
</dbReference>
<evidence type="ECO:0000259" key="9">
    <source>
        <dbReference type="PROSITE" id="PS51085"/>
    </source>
</evidence>
<evidence type="ECO:0000256" key="5">
    <source>
        <dbReference type="ARBA" id="ARBA00022982"/>
    </source>
</evidence>